<dbReference type="Proteomes" id="UP001165120">
    <property type="component" value="Unassembled WGS sequence"/>
</dbReference>
<dbReference type="InterPro" id="IPR036412">
    <property type="entry name" value="HAD-like_sf"/>
</dbReference>
<dbReference type="Gene3D" id="3.40.50.1000">
    <property type="entry name" value="HAD superfamily/HAD-like"/>
    <property type="match status" value="1"/>
</dbReference>
<protein>
    <submittedName>
        <fullName evidence="1">Unnamed protein product</fullName>
    </submittedName>
</protein>
<name>A0A9W6W9L4_CANBO</name>
<evidence type="ECO:0000313" key="1">
    <source>
        <dbReference type="EMBL" id="GME69936.1"/>
    </source>
</evidence>
<dbReference type="EMBL" id="BSXN01000816">
    <property type="protein sequence ID" value="GME69936.1"/>
    <property type="molecule type" value="Genomic_DNA"/>
</dbReference>
<keyword evidence="2" id="KW-1185">Reference proteome</keyword>
<dbReference type="InterPro" id="IPR023214">
    <property type="entry name" value="HAD_sf"/>
</dbReference>
<organism evidence="1 2">
    <name type="scientific">Candida boidinii</name>
    <name type="common">Yeast</name>
    <dbReference type="NCBI Taxonomy" id="5477"/>
    <lineage>
        <taxon>Eukaryota</taxon>
        <taxon>Fungi</taxon>
        <taxon>Dikarya</taxon>
        <taxon>Ascomycota</taxon>
        <taxon>Saccharomycotina</taxon>
        <taxon>Pichiomycetes</taxon>
        <taxon>Pichiales</taxon>
        <taxon>Pichiaceae</taxon>
        <taxon>Ogataea</taxon>
        <taxon>Ogataea/Candida clade</taxon>
    </lineage>
</organism>
<comment type="caution">
    <text evidence="1">The sequence shown here is derived from an EMBL/GenBank/DDBJ whole genome shotgun (WGS) entry which is preliminary data.</text>
</comment>
<dbReference type="SUPFAM" id="SSF56784">
    <property type="entry name" value="HAD-like"/>
    <property type="match status" value="1"/>
</dbReference>
<dbReference type="AlphaFoldDB" id="A0A9W6W9L4"/>
<gene>
    <name evidence="1" type="ORF">Cboi02_000264800</name>
</gene>
<sequence length="329" mass="37761">MSYTTSTVNYQSASKRLGLSYDNLGLVISDWDDTITARDTISLIFRAIKKVKPNSKYDAEHFKSIYQTQHDIFLDSKKHFLSRDSVAKEIEYQKHVKKVELSSVNEMVKVKYAENIPKRSFTNECEEIKIKSGFYEFFNEFLNHNSSNGSKSDSSPLPFIVLSVNWTSLFIEEYFKKNFSIRDKLDEETFEIICNEFEFDESTNLSTGNILGHIKGIKDGNFELRDIRTGYDKLLVTEYLLSKYGMHNSNKRSLYLGDSATDVLSMISCGKGIIMRNGNAESTLKRLGFKVTDIADLTNSKDDDDSEIDFLLVDNWFDLHNILTSVSDK</sequence>
<accession>A0A9W6W9L4</accession>
<dbReference type="PANTHER" id="PTHR28181:SF1">
    <property type="entry name" value="COLD TOLERANCE PROTEIN 1"/>
    <property type="match status" value="1"/>
</dbReference>
<evidence type="ECO:0000313" key="2">
    <source>
        <dbReference type="Proteomes" id="UP001165120"/>
    </source>
</evidence>
<proteinExistence type="predicted"/>
<reference evidence="1" key="1">
    <citation type="submission" date="2023-04" db="EMBL/GenBank/DDBJ databases">
        <title>Candida boidinii NBRC 10035.</title>
        <authorList>
            <person name="Ichikawa N."/>
            <person name="Sato H."/>
            <person name="Tonouchi N."/>
        </authorList>
    </citation>
    <scope>NUCLEOTIDE SEQUENCE</scope>
    <source>
        <strain evidence="1">NBRC 10035</strain>
    </source>
</reference>
<dbReference type="InterPro" id="IPR050849">
    <property type="entry name" value="HAD-like_hydrolase_phosphatase"/>
</dbReference>
<dbReference type="PANTHER" id="PTHR28181">
    <property type="entry name" value="UPF0655 PROTEIN YCR015C"/>
    <property type="match status" value="1"/>
</dbReference>